<proteinExistence type="predicted"/>
<dbReference type="Proteomes" id="UP000236173">
    <property type="component" value="Unassembled WGS sequence"/>
</dbReference>
<evidence type="ECO:0000313" key="4">
    <source>
        <dbReference type="Proteomes" id="UP000236173"/>
    </source>
</evidence>
<reference evidence="4" key="1">
    <citation type="submission" date="2017-09" db="EMBL/GenBank/DDBJ databases">
        <title>Metaegenomics of thermophilic ammonia-oxidizing enrichment culture.</title>
        <authorList>
            <person name="Kato S."/>
            <person name="Suzuki K."/>
        </authorList>
    </citation>
    <scope>NUCLEOTIDE SEQUENCE [LARGE SCALE GENOMIC DNA]</scope>
</reference>
<sequence length="114" mass="12924">MLQCPVCGTPMREIERFGVMVDICPSCKGVWLDRGELDKIIQYAQSGYGDEVMAAGGYEPVAYEPSPPPSTTTRPTTHPTQPPHPSQQHPHQPPHPKRKRRFFEFLEDLFEFGD</sequence>
<protein>
    <recommendedName>
        <fullName evidence="2">Transcription factor zinc-finger domain-containing protein</fullName>
    </recommendedName>
</protein>
<feature type="domain" description="Transcription factor zinc-finger" evidence="2">
    <location>
        <begin position="3"/>
        <end position="42"/>
    </location>
</feature>
<dbReference type="AlphaFoldDB" id="A0A2H5XCM2"/>
<evidence type="ECO:0000313" key="3">
    <source>
        <dbReference type="EMBL" id="GBC98938.1"/>
    </source>
</evidence>
<evidence type="ECO:0000256" key="1">
    <source>
        <dbReference type="SAM" id="MobiDB-lite"/>
    </source>
</evidence>
<dbReference type="Pfam" id="PF13453">
    <property type="entry name" value="Zn_ribbon_TFIIB"/>
    <property type="match status" value="1"/>
</dbReference>
<dbReference type="EMBL" id="BEHT01000018">
    <property type="protein sequence ID" value="GBC98938.1"/>
    <property type="molecule type" value="Genomic_DNA"/>
</dbReference>
<name>A0A2H5XCM2_9BACT</name>
<evidence type="ECO:0000259" key="2">
    <source>
        <dbReference type="Pfam" id="PF13453"/>
    </source>
</evidence>
<feature type="region of interest" description="Disordered" evidence="1">
    <location>
        <begin position="59"/>
        <end position="100"/>
    </location>
</feature>
<comment type="caution">
    <text evidence="3">The sequence shown here is derived from an EMBL/GenBank/DDBJ whole genome shotgun (WGS) entry which is preliminary data.</text>
</comment>
<organism evidence="3 4">
    <name type="scientific">Candidatus Fervidibacter japonicus</name>
    <dbReference type="NCBI Taxonomy" id="2035412"/>
    <lineage>
        <taxon>Bacteria</taxon>
        <taxon>Candidatus Fervidibacterota</taxon>
        <taxon>Candidatus Fervidibacter</taxon>
    </lineage>
</organism>
<dbReference type="InterPro" id="IPR027392">
    <property type="entry name" value="TF_Znf"/>
</dbReference>
<accession>A0A2H5XCM2</accession>
<gene>
    <name evidence="3" type="ORF">HRbin17_01457</name>
</gene>